<evidence type="ECO:0000313" key="2">
    <source>
        <dbReference type="EMBL" id="RBP98707.1"/>
    </source>
</evidence>
<name>A0A366KBG0_9BIFI</name>
<dbReference type="AlphaFoldDB" id="A0A366KBG0"/>
<accession>A0A366KBG0</accession>
<feature type="non-terminal residue" evidence="2">
    <location>
        <position position="83"/>
    </location>
</feature>
<sequence length="83" mass="8820">MDPSDKTKGVEKSKENITSRFRPYNTEGIHTILPRTAFTCRTTKRANQSRQDANDSGVDQLGLTLGILDGQGGIGVEGGGPTG</sequence>
<gene>
    <name evidence="2" type="ORF">CRD59_07685</name>
</gene>
<evidence type="ECO:0000256" key="1">
    <source>
        <dbReference type="SAM" id="MobiDB-lite"/>
    </source>
</evidence>
<dbReference type="EMBL" id="PDCH01000074">
    <property type="protein sequence ID" value="RBP98707.1"/>
    <property type="molecule type" value="Genomic_DNA"/>
</dbReference>
<dbReference type="Proteomes" id="UP000252345">
    <property type="component" value="Unassembled WGS sequence"/>
</dbReference>
<evidence type="ECO:0000313" key="3">
    <source>
        <dbReference type="Proteomes" id="UP000252345"/>
    </source>
</evidence>
<keyword evidence="3" id="KW-1185">Reference proteome</keyword>
<comment type="caution">
    <text evidence="2">The sequence shown here is derived from an EMBL/GenBank/DDBJ whole genome shotgun (WGS) entry which is preliminary data.</text>
</comment>
<protein>
    <submittedName>
        <fullName evidence="2">Uncharacterized protein</fullName>
    </submittedName>
</protein>
<reference evidence="2 3" key="1">
    <citation type="submission" date="2017-10" db="EMBL/GenBank/DDBJ databases">
        <title>Bifidobacterium xylocopum sp. nov. and Bifidobacterium aemilianum sp. nov., from the carpenter bee (Xylocopa violacea) digestive tract.</title>
        <authorList>
            <person name="Alberoni D."/>
            <person name="Baffoni L."/>
            <person name="Di Gioia D."/>
            <person name="Gaggia F."/>
            <person name="Biavati B."/>
        </authorList>
    </citation>
    <scope>NUCLEOTIDE SEQUENCE [LARGE SCALE GENOMIC DNA]</scope>
    <source>
        <strain evidence="2 3">XV2</strain>
    </source>
</reference>
<feature type="compositionally biased region" description="Basic and acidic residues" evidence="1">
    <location>
        <begin position="1"/>
        <end position="17"/>
    </location>
</feature>
<feature type="region of interest" description="Disordered" evidence="1">
    <location>
        <begin position="1"/>
        <end position="23"/>
    </location>
</feature>
<organism evidence="2 3">
    <name type="scientific">Bifidobacterium xylocopae</name>
    <dbReference type="NCBI Taxonomy" id="2493119"/>
    <lineage>
        <taxon>Bacteria</taxon>
        <taxon>Bacillati</taxon>
        <taxon>Actinomycetota</taxon>
        <taxon>Actinomycetes</taxon>
        <taxon>Bifidobacteriales</taxon>
        <taxon>Bifidobacteriaceae</taxon>
        <taxon>Bifidobacterium</taxon>
    </lineage>
</organism>
<proteinExistence type="predicted"/>